<sequence length="187" mass="21519">MNIKKDGCDFKELENVLSQYIEKDQVETFVSKICRSGYRNQEEYFYVEQCIPEVPKGTFSLLVMSKKYYINMKLTTLWVLCVLLDIEITKGMAVALGGMTGILKQVVYKISEENAEKCVLLEIIRKNMETLKASKECINNHLECKYRDACDMCTIKEDDICSILQSLTNKGIIKKIGNTYKYILFGV</sequence>
<dbReference type="AlphaFoldDB" id="A0AAW4WHX3"/>
<dbReference type="EMBL" id="JAJEQW010000005">
    <property type="protein sequence ID" value="MCC2241898.1"/>
    <property type="molecule type" value="Genomic_DNA"/>
</dbReference>
<organism evidence="1 2">
    <name type="scientific">Roseburia amylophila</name>
    <dbReference type="NCBI Taxonomy" id="2981794"/>
    <lineage>
        <taxon>Bacteria</taxon>
        <taxon>Bacillati</taxon>
        <taxon>Bacillota</taxon>
        <taxon>Clostridia</taxon>
        <taxon>Lachnospirales</taxon>
        <taxon>Lachnospiraceae</taxon>
        <taxon>Roseburia</taxon>
    </lineage>
</organism>
<evidence type="ECO:0000313" key="2">
    <source>
        <dbReference type="Proteomes" id="UP001198893"/>
    </source>
</evidence>
<reference evidence="1" key="1">
    <citation type="submission" date="2021-10" db="EMBL/GenBank/DDBJ databases">
        <title>Anaerobic single-cell dispensing facilitates the cultivation of human gut bacteria.</title>
        <authorList>
            <person name="Afrizal A."/>
        </authorList>
    </citation>
    <scope>NUCLEOTIDE SEQUENCE</scope>
    <source>
        <strain evidence="1">CLA-AA-H204</strain>
    </source>
</reference>
<comment type="caution">
    <text evidence="1">The sequence shown here is derived from an EMBL/GenBank/DDBJ whole genome shotgun (WGS) entry which is preliminary data.</text>
</comment>
<dbReference type="Proteomes" id="UP001198893">
    <property type="component" value="Unassembled WGS sequence"/>
</dbReference>
<protein>
    <submittedName>
        <fullName evidence="1">Uncharacterized protein</fullName>
    </submittedName>
</protein>
<accession>A0AAW4WHX3</accession>
<name>A0AAW4WHX3_9FIRM</name>
<evidence type="ECO:0000313" key="1">
    <source>
        <dbReference type="EMBL" id="MCC2241898.1"/>
    </source>
</evidence>
<dbReference type="RefSeq" id="WP_227709943.1">
    <property type="nucleotide sequence ID" value="NZ_JAJEQW010000005.1"/>
</dbReference>
<proteinExistence type="predicted"/>
<gene>
    <name evidence="1" type="ORF">LKD47_06225</name>
</gene>